<dbReference type="InterPro" id="IPR053164">
    <property type="entry name" value="IS1016-like_transposase"/>
</dbReference>
<proteinExistence type="predicted"/>
<dbReference type="InterPro" id="IPR024445">
    <property type="entry name" value="Tnp_ISXO2-like"/>
</dbReference>
<feature type="domain" description="ISXO2-like transposase" evidence="1">
    <location>
        <begin position="27"/>
        <end position="176"/>
    </location>
</feature>
<protein>
    <submittedName>
        <fullName evidence="3">ISXO2-like transposase domain-containing protein</fullName>
    </submittedName>
</protein>
<dbReference type="WBParaSite" id="ACRNAN_scaffold16987.g15897.t1">
    <property type="protein sequence ID" value="ACRNAN_scaffold16987.g15897.t1"/>
    <property type="gene ID" value="ACRNAN_scaffold16987.g15897"/>
</dbReference>
<dbReference type="PANTHER" id="PTHR47163:SF2">
    <property type="entry name" value="SI:DKEY-17M8.2"/>
    <property type="match status" value="1"/>
</dbReference>
<keyword evidence="2" id="KW-1185">Reference proteome</keyword>
<dbReference type="PANTHER" id="PTHR47163">
    <property type="entry name" value="DDE_TNP_IS1595 DOMAIN-CONTAINING PROTEIN"/>
    <property type="match status" value="1"/>
</dbReference>
<evidence type="ECO:0000313" key="3">
    <source>
        <dbReference type="WBParaSite" id="ACRNAN_scaffold16987.g15897.t1"/>
    </source>
</evidence>
<evidence type="ECO:0000259" key="1">
    <source>
        <dbReference type="SMART" id="SM01126"/>
    </source>
</evidence>
<accession>A0A914D2U1</accession>
<reference evidence="3" key="1">
    <citation type="submission" date="2022-11" db="UniProtKB">
        <authorList>
            <consortium name="WormBaseParasite"/>
        </authorList>
    </citation>
    <scope>IDENTIFICATION</scope>
</reference>
<organism evidence="2 3">
    <name type="scientific">Acrobeloides nanus</name>
    <dbReference type="NCBI Taxonomy" id="290746"/>
    <lineage>
        <taxon>Eukaryota</taxon>
        <taxon>Metazoa</taxon>
        <taxon>Ecdysozoa</taxon>
        <taxon>Nematoda</taxon>
        <taxon>Chromadorea</taxon>
        <taxon>Rhabditida</taxon>
        <taxon>Tylenchina</taxon>
        <taxon>Cephalobomorpha</taxon>
        <taxon>Cephaloboidea</taxon>
        <taxon>Cephalobidae</taxon>
        <taxon>Acrobeloides</taxon>
    </lineage>
</organism>
<name>A0A914D2U1_9BILA</name>
<dbReference type="Proteomes" id="UP000887540">
    <property type="component" value="Unplaced"/>
</dbReference>
<evidence type="ECO:0000313" key="2">
    <source>
        <dbReference type="Proteomes" id="UP000887540"/>
    </source>
</evidence>
<sequence length="197" mass="24197">MSTHSTVHHWVRFRRVCRRHFRLHPIRIGGPGIRVYIDEHFMSVRKNMRGGRVRRRSVWIFGGVEHGSSHSFMVPVFRRRAVDLLPPLRRYIRPGSNIYSDEWRAYRQIRLPQYRHLMYRHLTVNHRHHFVDPLTGIHTQRIENKWGQWKSEVRRIKGVPLRQLRSRIAEFLWRERFGDDPFYHFWSHVLELYPIDH</sequence>
<dbReference type="AlphaFoldDB" id="A0A914D2U1"/>
<dbReference type="Pfam" id="PF12762">
    <property type="entry name" value="DDE_Tnp_IS1595"/>
    <property type="match status" value="1"/>
</dbReference>
<dbReference type="SMART" id="SM01126">
    <property type="entry name" value="DDE_Tnp_IS1595"/>
    <property type="match status" value="1"/>
</dbReference>